<dbReference type="GO" id="GO:0016787">
    <property type="term" value="F:hydrolase activity"/>
    <property type="evidence" value="ECO:0007669"/>
    <property type="project" value="UniProtKB-KW"/>
</dbReference>
<accession>A0AA86J1T3</accession>
<dbReference type="InterPro" id="IPR000073">
    <property type="entry name" value="AB_hydrolase_1"/>
</dbReference>
<evidence type="ECO:0000259" key="1">
    <source>
        <dbReference type="Pfam" id="PF00561"/>
    </source>
</evidence>
<dbReference type="EMBL" id="AP028947">
    <property type="protein sequence ID" value="BET26828.1"/>
    <property type="molecule type" value="Genomic_DNA"/>
</dbReference>
<dbReference type="InterPro" id="IPR051321">
    <property type="entry name" value="PHA/PHB_synthase"/>
</dbReference>
<sequence>MSSALSLRRISHMSSNGWDRLFKSESMVRAGLQPFEIIHQSGIHSVRHYLPLTEDSIQMGDDTLPVAKKRNTIPLVLIAPLAVNMFVYDLLPERSFVRYLMAQGFDVYLIDWGKPTRKQAGLTLENYIKEFLPACLNAVREHSGSKKLSLQGWSMGGGMALAYTALFKDENIHKIVTYGTPIDGHANGPIGQQYKRLAHLLKSARINFRKVPAKLLYTPGWANVIGFKLLDPVGSLKGYWSLVTQLHDRDYVAQHANQAAFIDSLEAYPGGALRDWFASIWLENETAHGHFKVGKEVANFKDIACPVLGIAGKSDSLANVACCKPITKVVGSDKSEFFIGPGGHIGIMSGKESPNTIWAKTAAWLNS</sequence>
<name>A0AA86J1T3_9BURK</name>
<evidence type="ECO:0000313" key="2">
    <source>
        <dbReference type="EMBL" id="BET26828.1"/>
    </source>
</evidence>
<proteinExistence type="predicted"/>
<gene>
    <name evidence="2" type="ORF">RGQ30_23290</name>
</gene>
<dbReference type="AlphaFoldDB" id="A0AA86J1T3"/>
<feature type="domain" description="AB hydrolase-1" evidence="1">
    <location>
        <begin position="96"/>
        <end position="186"/>
    </location>
</feature>
<organism evidence="2 3">
    <name type="scientific">Limnobacter thiooxidans</name>
    <dbReference type="NCBI Taxonomy" id="131080"/>
    <lineage>
        <taxon>Bacteria</taxon>
        <taxon>Pseudomonadati</taxon>
        <taxon>Pseudomonadota</taxon>
        <taxon>Betaproteobacteria</taxon>
        <taxon>Burkholderiales</taxon>
        <taxon>Burkholderiaceae</taxon>
        <taxon>Limnobacter</taxon>
    </lineage>
</organism>
<protein>
    <submittedName>
        <fullName evidence="2">Alpha/beta fold hydrolase</fullName>
    </submittedName>
</protein>
<reference evidence="2 3" key="1">
    <citation type="submission" date="2023-10" db="EMBL/GenBank/DDBJ databases">
        <title>Complete Genome Sequence of Limnobacter thiooxidans CS-K2T, Isolated from freshwater lake sediments in Bavaria, Germany.</title>
        <authorList>
            <person name="Naruki M."/>
            <person name="Watanabe A."/>
            <person name="Warashina T."/>
            <person name="Morita T."/>
            <person name="Arakawa K."/>
        </authorList>
    </citation>
    <scope>NUCLEOTIDE SEQUENCE [LARGE SCALE GENOMIC DNA]</scope>
    <source>
        <strain evidence="2 3">CS-K2</strain>
    </source>
</reference>
<dbReference type="PANTHER" id="PTHR36837:SF4">
    <property type="entry name" value="BLR0908 PROTEIN"/>
    <property type="match status" value="1"/>
</dbReference>
<dbReference type="Gene3D" id="3.40.50.1820">
    <property type="entry name" value="alpha/beta hydrolase"/>
    <property type="match status" value="1"/>
</dbReference>
<dbReference type="InterPro" id="IPR029058">
    <property type="entry name" value="AB_hydrolase_fold"/>
</dbReference>
<dbReference type="KEGG" id="lto:RGQ30_23290"/>
<keyword evidence="2" id="KW-0378">Hydrolase</keyword>
<dbReference type="PANTHER" id="PTHR36837">
    <property type="entry name" value="POLY(3-HYDROXYALKANOATE) POLYMERASE SUBUNIT PHAC"/>
    <property type="match status" value="1"/>
</dbReference>
<dbReference type="Pfam" id="PF00561">
    <property type="entry name" value="Abhydrolase_1"/>
    <property type="match status" value="1"/>
</dbReference>
<evidence type="ECO:0000313" key="3">
    <source>
        <dbReference type="Proteomes" id="UP001329151"/>
    </source>
</evidence>
<dbReference type="Proteomes" id="UP001329151">
    <property type="component" value="Chromosome"/>
</dbReference>
<dbReference type="SUPFAM" id="SSF53474">
    <property type="entry name" value="alpha/beta-Hydrolases"/>
    <property type="match status" value="1"/>
</dbReference>
<dbReference type="RefSeq" id="WP_130555737.1">
    <property type="nucleotide sequence ID" value="NZ_AP028947.1"/>
</dbReference>
<keyword evidence="3" id="KW-1185">Reference proteome</keyword>